<keyword evidence="12" id="KW-0472">Membrane</keyword>
<dbReference type="NCBIfam" id="TIGR00204">
    <property type="entry name" value="dxs"/>
    <property type="match status" value="1"/>
</dbReference>
<dbReference type="EMBL" id="RCCK01000013">
    <property type="protein sequence ID" value="RLJ73935.1"/>
    <property type="molecule type" value="Genomic_DNA"/>
</dbReference>
<dbReference type="InterPro" id="IPR009014">
    <property type="entry name" value="Transketo_C/PFOR_II"/>
</dbReference>
<dbReference type="InterPro" id="IPR033248">
    <property type="entry name" value="Transketolase_C"/>
</dbReference>
<evidence type="ECO:0000256" key="12">
    <source>
        <dbReference type="SAM" id="Phobius"/>
    </source>
</evidence>
<evidence type="ECO:0000256" key="6">
    <source>
        <dbReference type="ARBA" id="ARBA00022842"/>
    </source>
</evidence>
<keyword evidence="12" id="KW-0812">Transmembrane</keyword>
<dbReference type="Proteomes" id="UP000273898">
    <property type="component" value="Unassembled WGS sequence"/>
</dbReference>
<dbReference type="SUPFAM" id="SSF52518">
    <property type="entry name" value="Thiamin diphosphate-binding fold (THDP-binding)"/>
    <property type="match status" value="2"/>
</dbReference>
<feature type="binding site" evidence="11">
    <location>
        <position position="224"/>
    </location>
    <ligand>
        <name>Mg(2+)</name>
        <dbReference type="ChEBI" id="CHEBI:18420"/>
    </ligand>
</feature>
<feature type="domain" description="Transketolase-like pyrimidine-binding" evidence="13">
    <location>
        <begin position="399"/>
        <end position="564"/>
    </location>
</feature>
<evidence type="ECO:0000313" key="15">
    <source>
        <dbReference type="Proteomes" id="UP000273898"/>
    </source>
</evidence>
<evidence type="ECO:0000256" key="2">
    <source>
        <dbReference type="ARBA" id="ARBA00011081"/>
    </source>
</evidence>
<dbReference type="InterPro" id="IPR005477">
    <property type="entry name" value="Dxylulose-5-P_synthase"/>
</dbReference>
<dbReference type="Gene3D" id="3.40.50.920">
    <property type="match status" value="1"/>
</dbReference>
<dbReference type="Gene3D" id="3.40.50.970">
    <property type="match status" value="2"/>
</dbReference>
<feature type="binding site" evidence="11">
    <location>
        <begin position="192"/>
        <end position="194"/>
    </location>
    <ligand>
        <name>thiamine diphosphate</name>
        <dbReference type="ChEBI" id="CHEBI:58937"/>
    </ligand>
</feature>
<sequence length="715" mass="78615">MKIFRPLKAKRNSKCSIAITSCSMPAPNRSTLIAIPIQLNPSRLTRYNKLVFFSSILKQIYLTLYLVFYPKFRMQVKAGPLLSKINYPADLKQYSEADLVQISQELRQYIIDVVSVNGGHFGASLGVVELTVALHYALNTPYDKLVWDVGHQAYGHKILTGRRDLFHTNRVYGGISGFPKISESEYDTFGVGHSSTSISAALGMAVASQLKGETNRQHVAVIGDGAMTAGLAFEGLNHAGIENSNVLVILNDNCMSIDPNVGALKEYLTSITISKSYNRFRDDISHVLTGLSKLGPNAHKYVKKIEKSIKGTLLKQSNLFEALNFRYFGPVDGHDVTRLAQTIKDLSAIPGPKLLHCITVKGKGFALAEKDQTKWHAPGLFDKITGEIKKSTPDKPQPPKYQDVFGHTMVELAEANDKIVGITPAMPSGSSLNIMMKAMPKRAFDVGIAEQHAVTFSAGLATQGLVPFCNIYSSFMQRAYDQVIHDVAIQKLNVVFCLDRAGLAGADGATHHGAYDIAYMRCIPNLIVSSPMNEEELRNLMFTAQQENIGPFVIRYPRGNGVMPDWKRPFKALKIGEGRKICDGEDVAILTIGHVGNFAVEACTELNSEGFHPAHYDLRFVKPLDEALLNEVFSKYKNVITVEDGSLPGGVGAAVLEFMADNNYNAQVVRLGIPDKFIDHGEQPELWAECGYDKNAIIEAVRKVAIKRTTDSMAG</sequence>
<dbReference type="GO" id="GO:0019288">
    <property type="term" value="P:isopentenyl diphosphate biosynthetic process, methylerythritol 4-phosphate pathway"/>
    <property type="evidence" value="ECO:0007669"/>
    <property type="project" value="TreeGrafter"/>
</dbReference>
<protein>
    <recommendedName>
        <fullName evidence="11">1-deoxy-D-xylulose-5-phosphate synthase</fullName>
        <ecNumber evidence="11">2.2.1.7</ecNumber>
    </recommendedName>
    <alternativeName>
        <fullName evidence="11">1-deoxyxylulose-5-phosphate synthase</fullName>
        <shortName evidence="11">DXP synthase</shortName>
        <shortName evidence="11">DXPS</shortName>
    </alternativeName>
</protein>
<evidence type="ECO:0000256" key="11">
    <source>
        <dbReference type="HAMAP-Rule" id="MF_00315"/>
    </source>
</evidence>
<dbReference type="GO" id="GO:0016114">
    <property type="term" value="P:terpenoid biosynthetic process"/>
    <property type="evidence" value="ECO:0007669"/>
    <property type="project" value="UniProtKB-UniRule"/>
</dbReference>
<proteinExistence type="inferred from homology"/>
<feature type="binding site" evidence="11">
    <location>
        <position position="450"/>
    </location>
    <ligand>
        <name>thiamine diphosphate</name>
        <dbReference type="ChEBI" id="CHEBI:58937"/>
    </ligand>
</feature>
<organism evidence="14 15">
    <name type="scientific">Pedobacter alluvionis</name>
    <dbReference type="NCBI Taxonomy" id="475253"/>
    <lineage>
        <taxon>Bacteria</taxon>
        <taxon>Pseudomonadati</taxon>
        <taxon>Bacteroidota</taxon>
        <taxon>Sphingobacteriia</taxon>
        <taxon>Sphingobacteriales</taxon>
        <taxon>Sphingobacteriaceae</taxon>
        <taxon>Pedobacter</taxon>
    </lineage>
</organism>
<dbReference type="Pfam" id="PF13292">
    <property type="entry name" value="DXP_synthase_N"/>
    <property type="match status" value="1"/>
</dbReference>
<dbReference type="Pfam" id="PF02780">
    <property type="entry name" value="Transketolase_C"/>
    <property type="match status" value="1"/>
</dbReference>
<dbReference type="SMART" id="SM00861">
    <property type="entry name" value="Transket_pyr"/>
    <property type="match status" value="1"/>
</dbReference>
<feature type="binding site" evidence="11">
    <location>
        <position position="151"/>
    </location>
    <ligand>
        <name>thiamine diphosphate</name>
        <dbReference type="ChEBI" id="CHEBI:58937"/>
    </ligand>
</feature>
<dbReference type="PROSITE" id="PS00801">
    <property type="entry name" value="TRANSKETOLASE_1"/>
    <property type="match status" value="1"/>
</dbReference>
<dbReference type="GO" id="GO:0008661">
    <property type="term" value="F:1-deoxy-D-xylulose-5-phosphate synthase activity"/>
    <property type="evidence" value="ECO:0007669"/>
    <property type="project" value="UniProtKB-UniRule"/>
</dbReference>
<evidence type="ECO:0000256" key="1">
    <source>
        <dbReference type="ARBA" id="ARBA00004980"/>
    </source>
</evidence>
<dbReference type="GO" id="GO:0009228">
    <property type="term" value="P:thiamine biosynthetic process"/>
    <property type="evidence" value="ECO:0007669"/>
    <property type="project" value="UniProtKB-UniRule"/>
</dbReference>
<dbReference type="InterPro" id="IPR029061">
    <property type="entry name" value="THDP-binding"/>
</dbReference>
<comment type="pathway">
    <text evidence="1 11">Metabolic intermediate biosynthesis; 1-deoxy-D-xylulose 5-phosphate biosynthesis; 1-deoxy-D-xylulose 5-phosphate from D-glyceraldehyde 3-phosphate and pyruvate: step 1/1.</text>
</comment>
<keyword evidence="5 11" id="KW-0479">Metal-binding</keyword>
<comment type="catalytic activity">
    <reaction evidence="11">
        <text>D-glyceraldehyde 3-phosphate + pyruvate + H(+) = 1-deoxy-D-xylulose 5-phosphate + CO2</text>
        <dbReference type="Rhea" id="RHEA:12605"/>
        <dbReference type="ChEBI" id="CHEBI:15361"/>
        <dbReference type="ChEBI" id="CHEBI:15378"/>
        <dbReference type="ChEBI" id="CHEBI:16526"/>
        <dbReference type="ChEBI" id="CHEBI:57792"/>
        <dbReference type="ChEBI" id="CHEBI:59776"/>
        <dbReference type="EC" id="2.2.1.7"/>
    </reaction>
</comment>
<evidence type="ECO:0000256" key="4">
    <source>
        <dbReference type="ARBA" id="ARBA00022679"/>
    </source>
</evidence>
<evidence type="ECO:0000256" key="3">
    <source>
        <dbReference type="ARBA" id="ARBA00011738"/>
    </source>
</evidence>
<keyword evidence="12" id="KW-1133">Transmembrane helix</keyword>
<name>A0A497XW11_9SPHI</name>
<comment type="function">
    <text evidence="10 11">Catalyzes the acyloin condensation reaction between C atoms 2 and 3 of pyruvate and glyceraldehyde 3-phosphate to yield 1-deoxy-D-xylulose-5-phosphate (DXP).</text>
</comment>
<feature type="binding site" evidence="11">
    <location>
        <position position="365"/>
    </location>
    <ligand>
        <name>thiamine diphosphate</name>
        <dbReference type="ChEBI" id="CHEBI:58937"/>
    </ligand>
</feature>
<dbReference type="UniPathway" id="UPA00064">
    <property type="reaction ID" value="UER00091"/>
</dbReference>
<keyword evidence="4 11" id="KW-0808">Transferase</keyword>
<keyword evidence="9 11" id="KW-0414">Isoprene biosynthesis</keyword>
<dbReference type="SUPFAM" id="SSF52922">
    <property type="entry name" value="TK C-terminal domain-like"/>
    <property type="match status" value="1"/>
</dbReference>
<dbReference type="HAMAP" id="MF_00315">
    <property type="entry name" value="DXP_synth"/>
    <property type="match status" value="1"/>
</dbReference>
<dbReference type="PANTHER" id="PTHR43322">
    <property type="entry name" value="1-D-DEOXYXYLULOSE 5-PHOSPHATE SYNTHASE-RELATED"/>
    <property type="match status" value="1"/>
</dbReference>
<dbReference type="CDD" id="cd07033">
    <property type="entry name" value="TPP_PYR_DXS_TK_like"/>
    <property type="match status" value="1"/>
</dbReference>
<comment type="cofactor">
    <cofactor evidence="11">
        <name>thiamine diphosphate</name>
        <dbReference type="ChEBI" id="CHEBI:58937"/>
    </cofactor>
    <text evidence="11">Binds 1 thiamine pyrophosphate per subunit.</text>
</comment>
<comment type="similarity">
    <text evidence="2 11">Belongs to the transketolase family. DXPS subfamily.</text>
</comment>
<evidence type="ECO:0000256" key="8">
    <source>
        <dbReference type="ARBA" id="ARBA00023052"/>
    </source>
</evidence>
<dbReference type="InterPro" id="IPR005475">
    <property type="entry name" value="Transketolase-like_Pyr-bd"/>
</dbReference>
<accession>A0A497XW11</accession>
<dbReference type="InterPro" id="IPR049557">
    <property type="entry name" value="Transketolase_CS"/>
</dbReference>
<dbReference type="FunFam" id="3.40.50.970:FF:000005">
    <property type="entry name" value="1-deoxy-D-xylulose-5-phosphate synthase"/>
    <property type="match status" value="1"/>
</dbReference>
<evidence type="ECO:0000256" key="7">
    <source>
        <dbReference type="ARBA" id="ARBA00022977"/>
    </source>
</evidence>
<dbReference type="PANTHER" id="PTHR43322:SF5">
    <property type="entry name" value="1-DEOXY-D-XYLULOSE-5-PHOSPHATE SYNTHASE, CHLOROPLASTIC"/>
    <property type="match status" value="1"/>
</dbReference>
<dbReference type="AlphaFoldDB" id="A0A497XW11"/>
<evidence type="ECO:0000313" key="14">
    <source>
        <dbReference type="EMBL" id="RLJ73935.1"/>
    </source>
</evidence>
<feature type="transmembrane region" description="Helical" evidence="12">
    <location>
        <begin position="50"/>
        <end position="68"/>
    </location>
</feature>
<feature type="binding site" evidence="11">
    <location>
        <position position="253"/>
    </location>
    <ligand>
        <name>Mg(2+)</name>
        <dbReference type="ChEBI" id="CHEBI:18420"/>
    </ligand>
</feature>
<dbReference type="GO" id="GO:0000287">
    <property type="term" value="F:magnesium ion binding"/>
    <property type="evidence" value="ECO:0007669"/>
    <property type="project" value="UniProtKB-UniRule"/>
</dbReference>
<feature type="binding site" evidence="11">
    <location>
        <position position="253"/>
    </location>
    <ligand>
        <name>thiamine diphosphate</name>
        <dbReference type="ChEBI" id="CHEBI:58937"/>
    </ligand>
</feature>
<comment type="subunit">
    <text evidence="3 11">Homodimer.</text>
</comment>
<evidence type="ECO:0000259" key="13">
    <source>
        <dbReference type="SMART" id="SM00861"/>
    </source>
</evidence>
<comment type="caution">
    <text evidence="14">The sequence shown here is derived from an EMBL/GenBank/DDBJ whole genome shotgun (WGS) entry which is preliminary data.</text>
</comment>
<dbReference type="Pfam" id="PF02779">
    <property type="entry name" value="Transket_pyr"/>
    <property type="match status" value="1"/>
</dbReference>
<keyword evidence="6 11" id="KW-0460">Magnesium</keyword>
<gene>
    <name evidence="11" type="primary">dxs</name>
    <name evidence="14" type="ORF">BCL90_4102</name>
</gene>
<evidence type="ECO:0000256" key="10">
    <source>
        <dbReference type="ARBA" id="ARBA00055605"/>
    </source>
</evidence>
<dbReference type="EC" id="2.2.1.7" evidence="11"/>
<evidence type="ECO:0000256" key="9">
    <source>
        <dbReference type="ARBA" id="ARBA00023229"/>
    </source>
</evidence>
<evidence type="ECO:0000256" key="5">
    <source>
        <dbReference type="ARBA" id="ARBA00022723"/>
    </source>
</evidence>
<comment type="cofactor">
    <cofactor evidence="11">
        <name>Mg(2+)</name>
        <dbReference type="ChEBI" id="CHEBI:18420"/>
    </cofactor>
    <text evidence="11">Binds 1 Mg(2+) ion per subunit.</text>
</comment>
<keyword evidence="7 11" id="KW-0784">Thiamine biosynthesis</keyword>
<keyword evidence="8 11" id="KW-0786">Thiamine pyrophosphate</keyword>
<reference evidence="14 15" key="1">
    <citation type="submission" date="2018-10" db="EMBL/GenBank/DDBJ databases">
        <title>Genomic Encyclopedia of Archaeal and Bacterial Type Strains, Phase II (KMG-II): from individual species to whole genera.</title>
        <authorList>
            <person name="Goeker M."/>
        </authorList>
    </citation>
    <scope>NUCLEOTIDE SEQUENCE [LARGE SCALE GENOMIC DNA]</scope>
    <source>
        <strain evidence="14 15">DSM 19624</strain>
    </source>
</reference>
<dbReference type="FunFam" id="3.40.50.920:FF:000002">
    <property type="entry name" value="1-deoxy-D-xylulose-5-phosphate synthase"/>
    <property type="match status" value="1"/>
</dbReference>
<dbReference type="InterPro" id="IPR020826">
    <property type="entry name" value="Transketolase_BS"/>
</dbReference>
<dbReference type="CDD" id="cd02007">
    <property type="entry name" value="TPP_DXS"/>
    <property type="match status" value="1"/>
</dbReference>
<feature type="binding site" evidence="11">
    <location>
        <begin position="225"/>
        <end position="226"/>
    </location>
    <ligand>
        <name>thiamine diphosphate</name>
        <dbReference type="ChEBI" id="CHEBI:58937"/>
    </ligand>
</feature>
<dbReference type="PROSITE" id="PS00802">
    <property type="entry name" value="TRANSKETOLASE_2"/>
    <property type="match status" value="1"/>
</dbReference>
<dbReference type="GO" id="GO:0030976">
    <property type="term" value="F:thiamine pyrophosphate binding"/>
    <property type="evidence" value="ECO:0007669"/>
    <property type="project" value="UniProtKB-UniRule"/>
</dbReference>
<dbReference type="NCBIfam" id="NF003933">
    <property type="entry name" value="PRK05444.2-2"/>
    <property type="match status" value="1"/>
</dbReference>
<dbReference type="GO" id="GO:0005829">
    <property type="term" value="C:cytosol"/>
    <property type="evidence" value="ECO:0007669"/>
    <property type="project" value="TreeGrafter"/>
</dbReference>